<dbReference type="EMBL" id="CZPZ01000003">
    <property type="protein sequence ID" value="CUS32911.1"/>
    <property type="molecule type" value="Genomic_DNA"/>
</dbReference>
<name>A0A0S4L6U2_9BACT</name>
<sequence length="50" mass="5544">MQMVVIKCIRGNNDEVASGLSEVIMANYYTLLCASIDHRLFSPHPLCASM</sequence>
<organism evidence="1 2">
    <name type="scientific">Candidatus Nitrospira nitrificans</name>
    <dbReference type="NCBI Taxonomy" id="1742973"/>
    <lineage>
        <taxon>Bacteria</taxon>
        <taxon>Pseudomonadati</taxon>
        <taxon>Nitrospirota</taxon>
        <taxon>Nitrospiria</taxon>
        <taxon>Nitrospirales</taxon>
        <taxon>Nitrospiraceae</taxon>
        <taxon>Nitrospira</taxon>
    </lineage>
</organism>
<protein>
    <submittedName>
        <fullName evidence="1">Uncharacterized protein</fullName>
    </submittedName>
</protein>
<proteinExistence type="predicted"/>
<accession>A0A0S4L6U2</accession>
<dbReference type="AlphaFoldDB" id="A0A0S4L6U2"/>
<dbReference type="Proteomes" id="UP000198736">
    <property type="component" value="Unassembled WGS sequence"/>
</dbReference>
<keyword evidence="2" id="KW-1185">Reference proteome</keyword>
<evidence type="ECO:0000313" key="2">
    <source>
        <dbReference type="Proteomes" id="UP000198736"/>
    </source>
</evidence>
<reference evidence="2" key="1">
    <citation type="submission" date="2015-10" db="EMBL/GenBank/DDBJ databases">
        <authorList>
            <person name="Luecker S."/>
            <person name="Luecker S."/>
        </authorList>
    </citation>
    <scope>NUCLEOTIDE SEQUENCE [LARGE SCALE GENOMIC DNA]</scope>
</reference>
<gene>
    <name evidence="1" type="ORF">COMA2_110158</name>
</gene>
<evidence type="ECO:0000313" key="1">
    <source>
        <dbReference type="EMBL" id="CUS32911.1"/>
    </source>
</evidence>